<dbReference type="AlphaFoldDB" id="A0A426YE40"/>
<dbReference type="Proteomes" id="UP000287651">
    <property type="component" value="Unassembled WGS sequence"/>
</dbReference>
<protein>
    <submittedName>
        <fullName evidence="2">Uncharacterized protein</fullName>
    </submittedName>
</protein>
<comment type="caution">
    <text evidence="2">The sequence shown here is derived from an EMBL/GenBank/DDBJ whole genome shotgun (WGS) entry which is preliminary data.</text>
</comment>
<reference evidence="2 3" key="1">
    <citation type="journal article" date="2014" name="Agronomy (Basel)">
        <title>A Draft Genome Sequence for Ensete ventricosum, the Drought-Tolerant Tree Against Hunger.</title>
        <authorList>
            <person name="Harrison J."/>
            <person name="Moore K.A."/>
            <person name="Paszkiewicz K."/>
            <person name="Jones T."/>
            <person name="Grant M."/>
            <person name="Ambacheew D."/>
            <person name="Muzemil S."/>
            <person name="Studholme D.J."/>
        </authorList>
    </citation>
    <scope>NUCLEOTIDE SEQUENCE [LARGE SCALE GENOMIC DNA]</scope>
</reference>
<dbReference type="EMBL" id="AMZH03013025">
    <property type="protein sequence ID" value="RRT49950.1"/>
    <property type="molecule type" value="Genomic_DNA"/>
</dbReference>
<sequence>MGERCGQGEEMMLAAPDRGREDAIIRQRKREASAAGCRRNNREGWGSNDAREIGVDLVLVLVQHGDSRFRRGRGALDAFHDRGGRGKTRELSAEEVATAVEETATGTSNAMGLAISQKYLAKESMTAQKKRCHKMRITWSNCSSTAEEGDDGEDGRPGHQTSEGYHQ</sequence>
<evidence type="ECO:0000313" key="3">
    <source>
        <dbReference type="Proteomes" id="UP000287651"/>
    </source>
</evidence>
<evidence type="ECO:0000256" key="1">
    <source>
        <dbReference type="SAM" id="MobiDB-lite"/>
    </source>
</evidence>
<proteinExistence type="predicted"/>
<evidence type="ECO:0000313" key="2">
    <source>
        <dbReference type="EMBL" id="RRT49950.1"/>
    </source>
</evidence>
<feature type="region of interest" description="Disordered" evidence="1">
    <location>
        <begin position="138"/>
        <end position="167"/>
    </location>
</feature>
<accession>A0A426YE40</accession>
<gene>
    <name evidence="2" type="ORF">B296_00050511</name>
</gene>
<organism evidence="2 3">
    <name type="scientific">Ensete ventricosum</name>
    <name type="common">Abyssinian banana</name>
    <name type="synonym">Musa ensete</name>
    <dbReference type="NCBI Taxonomy" id="4639"/>
    <lineage>
        <taxon>Eukaryota</taxon>
        <taxon>Viridiplantae</taxon>
        <taxon>Streptophyta</taxon>
        <taxon>Embryophyta</taxon>
        <taxon>Tracheophyta</taxon>
        <taxon>Spermatophyta</taxon>
        <taxon>Magnoliopsida</taxon>
        <taxon>Liliopsida</taxon>
        <taxon>Zingiberales</taxon>
        <taxon>Musaceae</taxon>
        <taxon>Ensete</taxon>
    </lineage>
</organism>
<name>A0A426YE40_ENSVE</name>